<dbReference type="Proteomes" id="UP001234989">
    <property type="component" value="Chromosome 7"/>
</dbReference>
<protein>
    <submittedName>
        <fullName evidence="1">Uncharacterized protein</fullName>
    </submittedName>
</protein>
<organism evidence="1 2">
    <name type="scientific">Solanum verrucosum</name>
    <dbReference type="NCBI Taxonomy" id="315347"/>
    <lineage>
        <taxon>Eukaryota</taxon>
        <taxon>Viridiplantae</taxon>
        <taxon>Streptophyta</taxon>
        <taxon>Embryophyta</taxon>
        <taxon>Tracheophyta</taxon>
        <taxon>Spermatophyta</taxon>
        <taxon>Magnoliopsida</taxon>
        <taxon>eudicotyledons</taxon>
        <taxon>Gunneridae</taxon>
        <taxon>Pentapetalae</taxon>
        <taxon>asterids</taxon>
        <taxon>lamiids</taxon>
        <taxon>Solanales</taxon>
        <taxon>Solanaceae</taxon>
        <taxon>Solanoideae</taxon>
        <taxon>Solaneae</taxon>
        <taxon>Solanum</taxon>
    </lineage>
</organism>
<sequence length="245" mass="27746">MCVRSRRVESPPVELDAFSSAFQYHFIPCSMIKESRLRFEDLTQCSFSVVEYETCFCELSRHAITIVLVRQRESIVESGQTSQGSYGSGRGGHDSLSGTQCTYSTALARGSVPLTRDRGRDIFDVPRFEWMVVSGSYPNRVIFFIRAQRLVDKGCLSYLDFIRHISVGPFPMDSIPLVRKFLNVFAIDLPSVPLDRDIDFAIDLELGTKPIFIPPYHMAPVELKELKDQLHDLLSKGFIRPSVSP</sequence>
<evidence type="ECO:0000313" key="2">
    <source>
        <dbReference type="Proteomes" id="UP001234989"/>
    </source>
</evidence>
<dbReference type="InterPro" id="IPR032567">
    <property type="entry name" value="RTL1-rel"/>
</dbReference>
<dbReference type="InterPro" id="IPR043502">
    <property type="entry name" value="DNA/RNA_pol_sf"/>
</dbReference>
<dbReference type="Gene3D" id="3.10.10.10">
    <property type="entry name" value="HIV Type 1 Reverse Transcriptase, subunit A, domain 1"/>
    <property type="match status" value="1"/>
</dbReference>
<dbReference type="EMBL" id="CP133618">
    <property type="protein sequence ID" value="WMV36959.1"/>
    <property type="molecule type" value="Genomic_DNA"/>
</dbReference>
<reference evidence="1" key="1">
    <citation type="submission" date="2023-08" db="EMBL/GenBank/DDBJ databases">
        <title>A de novo genome assembly of Solanum verrucosum Schlechtendal, a Mexican diploid species geographically isolated from the other diploid A-genome species in potato relatives.</title>
        <authorList>
            <person name="Hosaka K."/>
        </authorList>
    </citation>
    <scope>NUCLEOTIDE SEQUENCE</scope>
    <source>
        <tissue evidence="1">Young leaves</tissue>
    </source>
</reference>
<proteinExistence type="predicted"/>
<keyword evidence="2" id="KW-1185">Reference proteome</keyword>
<dbReference type="PANTHER" id="PTHR15503">
    <property type="entry name" value="LDOC1 RELATED"/>
    <property type="match status" value="1"/>
</dbReference>
<gene>
    <name evidence="1" type="ORF">MTR67_030344</name>
</gene>
<dbReference type="AlphaFoldDB" id="A0AAF0R5U7"/>
<accession>A0AAF0R5U7</accession>
<dbReference type="PANTHER" id="PTHR15503:SF45">
    <property type="entry name" value="RNA-DIRECTED DNA POLYMERASE HOMOLOG"/>
    <property type="match status" value="1"/>
</dbReference>
<evidence type="ECO:0000313" key="1">
    <source>
        <dbReference type="EMBL" id="WMV36959.1"/>
    </source>
</evidence>
<name>A0AAF0R5U7_SOLVR</name>
<dbReference type="SUPFAM" id="SSF56672">
    <property type="entry name" value="DNA/RNA polymerases"/>
    <property type="match status" value="1"/>
</dbReference>